<dbReference type="SUPFAM" id="SSF53474">
    <property type="entry name" value="alpha/beta-Hydrolases"/>
    <property type="match status" value="1"/>
</dbReference>
<organism evidence="3">
    <name type="scientific">Singulisphaera sp. Ch08</name>
    <dbReference type="NCBI Taxonomy" id="3120278"/>
    <lineage>
        <taxon>Bacteria</taxon>
        <taxon>Pseudomonadati</taxon>
        <taxon>Planctomycetota</taxon>
        <taxon>Planctomycetia</taxon>
        <taxon>Isosphaerales</taxon>
        <taxon>Isosphaeraceae</taxon>
        <taxon>Singulisphaera</taxon>
    </lineage>
</organism>
<dbReference type="RefSeq" id="WP_406694637.1">
    <property type="nucleotide sequence ID" value="NZ_CP155447.1"/>
</dbReference>
<proteinExistence type="predicted"/>
<dbReference type="Gene3D" id="3.40.50.1820">
    <property type="entry name" value="alpha/beta hydrolase"/>
    <property type="match status" value="1"/>
</dbReference>
<name>A0AAU7CAB1_9BACT</name>
<keyword evidence="1" id="KW-0472">Membrane</keyword>
<feature type="transmembrane region" description="Helical" evidence="1">
    <location>
        <begin position="14"/>
        <end position="38"/>
    </location>
</feature>
<dbReference type="InterPro" id="IPR052920">
    <property type="entry name" value="DNA-binding_regulatory"/>
</dbReference>
<dbReference type="AlphaFoldDB" id="A0AAU7CAB1"/>
<dbReference type="Pfam" id="PF00561">
    <property type="entry name" value="Abhydrolase_1"/>
    <property type="match status" value="1"/>
</dbReference>
<dbReference type="InterPro" id="IPR029058">
    <property type="entry name" value="AB_hydrolase_fold"/>
</dbReference>
<reference evidence="3" key="1">
    <citation type="submission" date="2024-05" db="EMBL/GenBank/DDBJ databases">
        <title>Planctomycetes of the genus Singulisphaera possess chitinolytic capabilities.</title>
        <authorList>
            <person name="Ivanova A."/>
        </authorList>
    </citation>
    <scope>NUCLEOTIDE SEQUENCE</scope>
    <source>
        <strain evidence="3">Ch08T</strain>
    </source>
</reference>
<evidence type="ECO:0000256" key="1">
    <source>
        <dbReference type="SAM" id="Phobius"/>
    </source>
</evidence>
<sequence>MDSPALLGSRATRIAKWLVVTAALSMLLAYLTISILAADVLTRPNNRRLQLDPRAVSTDARSWSTRTSDGLTLRGWYYPTSTRRQLIVLVHGLWASWPEMAALGRDLHRHDYDVLLFDLRGHGQSDPSRIFMGGRERADLRAVLSWAGAHGFSNDRIGWVGQSMGASTLLMEAAHNSKIQAAVIDSPYGSLPELLRTQLPKHSHLPSWFNPGILTAAHLAFGVRTDNLIPIRSAKHWGRRPLLLIHGEADSIVPVSQARRLARAAGPTCRAVTLPGVEHVQAYQHDPARYVAVVDSFFNRHLSP</sequence>
<evidence type="ECO:0000259" key="2">
    <source>
        <dbReference type="Pfam" id="PF00561"/>
    </source>
</evidence>
<dbReference type="PANTHER" id="PTHR43358">
    <property type="entry name" value="ALPHA/BETA-HYDROLASE"/>
    <property type="match status" value="1"/>
</dbReference>
<dbReference type="GO" id="GO:0016787">
    <property type="term" value="F:hydrolase activity"/>
    <property type="evidence" value="ECO:0007669"/>
    <property type="project" value="UniProtKB-KW"/>
</dbReference>
<protein>
    <submittedName>
        <fullName evidence="3">Alpha/beta fold hydrolase</fullName>
    </submittedName>
</protein>
<feature type="domain" description="AB hydrolase-1" evidence="2">
    <location>
        <begin position="86"/>
        <end position="202"/>
    </location>
</feature>
<keyword evidence="3" id="KW-0378">Hydrolase</keyword>
<dbReference type="InterPro" id="IPR000073">
    <property type="entry name" value="AB_hydrolase_1"/>
</dbReference>
<keyword evidence="1" id="KW-1133">Transmembrane helix</keyword>
<accession>A0AAU7CAB1</accession>
<dbReference type="PANTHER" id="PTHR43358:SF4">
    <property type="entry name" value="ALPHA_BETA HYDROLASE FOLD-1 DOMAIN-CONTAINING PROTEIN"/>
    <property type="match status" value="1"/>
</dbReference>
<gene>
    <name evidence="3" type="ORF">V5E97_26610</name>
</gene>
<evidence type="ECO:0000313" key="3">
    <source>
        <dbReference type="EMBL" id="XBH01892.1"/>
    </source>
</evidence>
<keyword evidence="1" id="KW-0812">Transmembrane</keyword>
<dbReference type="EMBL" id="CP155447">
    <property type="protein sequence ID" value="XBH01892.1"/>
    <property type="molecule type" value="Genomic_DNA"/>
</dbReference>